<reference evidence="4" key="1">
    <citation type="journal article" date="2019" name="Int. J. Syst. Evol. Microbiol.">
        <title>The Global Catalogue of Microorganisms (GCM) 10K type strain sequencing project: providing services to taxonomists for standard genome sequencing and annotation.</title>
        <authorList>
            <consortium name="The Broad Institute Genomics Platform"/>
            <consortium name="The Broad Institute Genome Sequencing Center for Infectious Disease"/>
            <person name="Wu L."/>
            <person name="Ma J."/>
        </authorList>
    </citation>
    <scope>NUCLEOTIDE SEQUENCE [LARGE SCALE GENOMIC DNA]</scope>
    <source>
        <strain evidence="4">JCM 17110</strain>
    </source>
</reference>
<dbReference type="PANTHER" id="PTHR37533">
    <property type="entry name" value="FLAGELLAR HOOK-LENGTH CONTROL PROTEIN"/>
    <property type="match status" value="1"/>
</dbReference>
<dbReference type="InterPro" id="IPR021136">
    <property type="entry name" value="Flagellar_hook_control-like_C"/>
</dbReference>
<evidence type="ECO:0000313" key="3">
    <source>
        <dbReference type="EMBL" id="GAA3540262.1"/>
    </source>
</evidence>
<evidence type="ECO:0000259" key="2">
    <source>
        <dbReference type="Pfam" id="PF02120"/>
    </source>
</evidence>
<evidence type="ECO:0000256" key="1">
    <source>
        <dbReference type="SAM" id="MobiDB-lite"/>
    </source>
</evidence>
<feature type="domain" description="Flagellar hook-length control protein-like C-terminal" evidence="2">
    <location>
        <begin position="309"/>
        <end position="381"/>
    </location>
</feature>
<protein>
    <recommendedName>
        <fullName evidence="2">Flagellar hook-length control protein-like C-terminal domain-containing protein</fullName>
    </recommendedName>
</protein>
<dbReference type="CDD" id="cd17470">
    <property type="entry name" value="T3SS_Flik_C"/>
    <property type="match status" value="1"/>
</dbReference>
<dbReference type="Gene3D" id="3.30.750.140">
    <property type="match status" value="1"/>
</dbReference>
<dbReference type="PANTHER" id="PTHR37533:SF2">
    <property type="entry name" value="FLAGELLAR HOOK-LENGTH CONTROL PROTEIN"/>
    <property type="match status" value="1"/>
</dbReference>
<dbReference type="Proteomes" id="UP001500795">
    <property type="component" value="Unassembled WGS sequence"/>
</dbReference>
<feature type="region of interest" description="Disordered" evidence="1">
    <location>
        <begin position="1"/>
        <end position="74"/>
    </location>
</feature>
<keyword evidence="4" id="KW-1185">Reference proteome</keyword>
<comment type="caution">
    <text evidence="3">The sequence shown here is derived from an EMBL/GenBank/DDBJ whole genome shotgun (WGS) entry which is preliminary data.</text>
</comment>
<dbReference type="RefSeq" id="WP_344957495.1">
    <property type="nucleotide sequence ID" value="NZ_BAABCX010000002.1"/>
</dbReference>
<feature type="region of interest" description="Disordered" evidence="1">
    <location>
        <begin position="163"/>
        <end position="199"/>
    </location>
</feature>
<gene>
    <name evidence="3" type="ORF">GCM10022394_20060</name>
</gene>
<accession>A0ABP6VV39</accession>
<dbReference type="InterPro" id="IPR052563">
    <property type="entry name" value="FliK"/>
</dbReference>
<feature type="region of interest" description="Disordered" evidence="1">
    <location>
        <begin position="371"/>
        <end position="427"/>
    </location>
</feature>
<feature type="compositionally biased region" description="Low complexity" evidence="1">
    <location>
        <begin position="105"/>
        <end position="114"/>
    </location>
</feature>
<organism evidence="3 4">
    <name type="scientific">Zobellella aerophila</name>
    <dbReference type="NCBI Taxonomy" id="870480"/>
    <lineage>
        <taxon>Bacteria</taxon>
        <taxon>Pseudomonadati</taxon>
        <taxon>Pseudomonadota</taxon>
        <taxon>Gammaproteobacteria</taxon>
        <taxon>Aeromonadales</taxon>
        <taxon>Aeromonadaceae</taxon>
        <taxon>Zobellella</taxon>
    </lineage>
</organism>
<feature type="region of interest" description="Disordered" evidence="1">
    <location>
        <begin position="95"/>
        <end position="114"/>
    </location>
</feature>
<dbReference type="Pfam" id="PF02120">
    <property type="entry name" value="Flg_hook"/>
    <property type="match status" value="1"/>
</dbReference>
<dbReference type="EMBL" id="BAABCX010000002">
    <property type="protein sequence ID" value="GAA3540262.1"/>
    <property type="molecule type" value="Genomic_DNA"/>
</dbReference>
<feature type="region of interest" description="Disordered" evidence="1">
    <location>
        <begin position="215"/>
        <end position="248"/>
    </location>
</feature>
<dbReference type="InterPro" id="IPR038610">
    <property type="entry name" value="FliK-like_C_sf"/>
</dbReference>
<evidence type="ECO:0000313" key="4">
    <source>
        <dbReference type="Proteomes" id="UP001500795"/>
    </source>
</evidence>
<feature type="compositionally biased region" description="Basic and acidic residues" evidence="1">
    <location>
        <begin position="45"/>
        <end position="55"/>
    </location>
</feature>
<name>A0ABP6VV39_9GAMM</name>
<proteinExistence type="predicted"/>
<sequence length="427" mass="44064">MDITLLTAAQGPAQARPTKAGNGTGPAPDGEGFAQRLARLGGKSHAAEESGRSEPGKPVSEPAQERPEEATASPLMALVEAGVLSAQVAQVTDGQRYLPTPPAGEAPAELAGAADGRQSSLAAITERMALIDNAGRLTPMTPTGTMDGADAGALGRVNAPPLTEAFKPERQPPGQPMPEPSGLRQQGTPIPEQPGPQRQQPITVQIDLRQAEQMMPGQPKARLPSPAAAPMQTMADSGQPPLRSGGEAVPTVEPPITVGPTMTGPALTPAAGTQPIQPLTATATLSAPVATPAWQRQLGQQLVGLALRPDQSMELHLNPAELGPLQVSLKLVEQGAQAHFISAHAPVRQALEQAIPQLREALAEQGITLGEASIGEQGGKPDQSFAREPEGRPSSLSSPDESSPHGAAPNEVQIRPLTLNGQVDLYA</sequence>